<sequence length="169" mass="18428">MTTTSGTTTAANITEDPIQSLTTCQLSRAQCTEPEIDVDPWDCNHSAIPILSAPTFTAVKHRSGLDIEPTTGSQSTSSGSGSVWRKRMRTPSHLSTGISDDASPERCGIDLKANEVDMTKPYLKGYQTQDANHTCARESILISYTAHRHSITLARQNLRHIRDAFIANA</sequence>
<dbReference type="AlphaFoldDB" id="A0A218YYJ3"/>
<evidence type="ECO:0000313" key="2">
    <source>
        <dbReference type="EMBL" id="OWP00413.1"/>
    </source>
</evidence>
<dbReference type="Proteomes" id="UP000242519">
    <property type="component" value="Unassembled WGS sequence"/>
</dbReference>
<keyword evidence="3" id="KW-1185">Reference proteome</keyword>
<protein>
    <submittedName>
        <fullName evidence="2">Uncharacterized protein</fullName>
    </submittedName>
</protein>
<name>A0A218YYJ3_9HELO</name>
<feature type="region of interest" description="Disordered" evidence="1">
    <location>
        <begin position="65"/>
        <end position="101"/>
    </location>
</feature>
<evidence type="ECO:0000313" key="3">
    <source>
        <dbReference type="Proteomes" id="UP000242519"/>
    </source>
</evidence>
<evidence type="ECO:0000256" key="1">
    <source>
        <dbReference type="SAM" id="MobiDB-lite"/>
    </source>
</evidence>
<accession>A0A218YYJ3</accession>
<comment type="caution">
    <text evidence="2">The sequence shown here is derived from an EMBL/GenBank/DDBJ whole genome shotgun (WGS) entry which is preliminary data.</text>
</comment>
<organism evidence="2 3">
    <name type="scientific">Diplocarpon coronariae</name>
    <dbReference type="NCBI Taxonomy" id="2795749"/>
    <lineage>
        <taxon>Eukaryota</taxon>
        <taxon>Fungi</taxon>
        <taxon>Dikarya</taxon>
        <taxon>Ascomycota</taxon>
        <taxon>Pezizomycotina</taxon>
        <taxon>Leotiomycetes</taxon>
        <taxon>Helotiales</taxon>
        <taxon>Drepanopezizaceae</taxon>
        <taxon>Diplocarpon</taxon>
    </lineage>
</organism>
<dbReference type="InParanoid" id="A0A218YYJ3"/>
<dbReference type="EMBL" id="MZNU01000326">
    <property type="protein sequence ID" value="OWP00413.1"/>
    <property type="molecule type" value="Genomic_DNA"/>
</dbReference>
<proteinExistence type="predicted"/>
<dbReference type="OrthoDB" id="412788at2759"/>
<gene>
    <name evidence="2" type="ORF">B2J93_3963</name>
</gene>
<reference evidence="2 3" key="1">
    <citation type="submission" date="2017-04" db="EMBL/GenBank/DDBJ databases">
        <title>Draft genome sequence of Marssonina coronaria NL1: causal agent of apple blotch.</title>
        <authorList>
            <person name="Cheng Q."/>
        </authorList>
    </citation>
    <scope>NUCLEOTIDE SEQUENCE [LARGE SCALE GENOMIC DNA]</scope>
    <source>
        <strain evidence="2 3">NL1</strain>
    </source>
</reference>
<feature type="compositionally biased region" description="Low complexity" evidence="1">
    <location>
        <begin position="70"/>
        <end position="82"/>
    </location>
</feature>